<sequence>MKLKELLSALILLPALGQAEDVDLISFLEHEGCTIGAPVLQKAAAQGIDLAGIENLTERSLAAGQAKQERDWVVLDDSICTIRLPKITPRYTLDDPFIAKFISAPDAYPNQPGCYLDDLDQIYDVFWFKREKAFQDFFSTVAGALIAGDIAFFSDEAQTVPAGYLVIDESACPTTEYANQARLARAGYEERFSDYVRFLSKHSVCDSRVPHGPNFVAQLGQQDNPNAWFWMEYYLITAAAGWREGLSYNQKGVNRPPLCSYKN</sequence>
<dbReference type="OrthoDB" id="7739195at2"/>
<dbReference type="EMBL" id="FMWG01000003">
    <property type="protein sequence ID" value="SCZ58405.1"/>
    <property type="molecule type" value="Genomic_DNA"/>
</dbReference>
<dbReference type="Proteomes" id="UP000198767">
    <property type="component" value="Unassembled WGS sequence"/>
</dbReference>
<gene>
    <name evidence="1" type="ORF">SAMN04488118_103283</name>
</gene>
<keyword evidence="2" id="KW-1185">Reference proteome</keyword>
<proteinExistence type="predicted"/>
<evidence type="ECO:0000313" key="2">
    <source>
        <dbReference type="Proteomes" id="UP000198767"/>
    </source>
</evidence>
<reference evidence="1 2" key="1">
    <citation type="submission" date="2016-10" db="EMBL/GenBank/DDBJ databases">
        <authorList>
            <person name="de Groot N.N."/>
        </authorList>
    </citation>
    <scope>NUCLEOTIDE SEQUENCE [LARGE SCALE GENOMIC DNA]</scope>
    <source>
        <strain evidence="1 2">U95</strain>
    </source>
</reference>
<evidence type="ECO:0000313" key="1">
    <source>
        <dbReference type="EMBL" id="SCZ58405.1"/>
    </source>
</evidence>
<organism evidence="1 2">
    <name type="scientific">Epibacterium ulvae</name>
    <dbReference type="NCBI Taxonomy" id="1156985"/>
    <lineage>
        <taxon>Bacteria</taxon>
        <taxon>Pseudomonadati</taxon>
        <taxon>Pseudomonadota</taxon>
        <taxon>Alphaproteobacteria</taxon>
        <taxon>Rhodobacterales</taxon>
        <taxon>Roseobacteraceae</taxon>
        <taxon>Epibacterium</taxon>
    </lineage>
</organism>
<dbReference type="AlphaFoldDB" id="A0A1G5Q946"/>
<dbReference type="STRING" id="1156985.SAMN04488118_103283"/>
<dbReference type="RefSeq" id="WP_090217399.1">
    <property type="nucleotide sequence ID" value="NZ_FMWG01000003.1"/>
</dbReference>
<protein>
    <submittedName>
        <fullName evidence="1">Uncharacterized protein</fullName>
    </submittedName>
</protein>
<accession>A0A1G5Q946</accession>
<name>A0A1G5Q946_9RHOB</name>